<evidence type="ECO:0000313" key="3">
    <source>
        <dbReference type="Proteomes" id="UP000006380"/>
    </source>
</evidence>
<dbReference type="PANTHER" id="PTHR39431">
    <property type="entry name" value="FRPA/C-RELATED PROTEIN"/>
    <property type="match status" value="1"/>
</dbReference>
<dbReference type="PANTHER" id="PTHR39431:SF1">
    <property type="entry name" value="FRPA_C-RELATED PROTEIN"/>
    <property type="match status" value="1"/>
</dbReference>
<evidence type="ECO:0000256" key="1">
    <source>
        <dbReference type="SAM" id="Coils"/>
    </source>
</evidence>
<accession>A7GVZ0</accession>
<organism evidence="2 3">
    <name type="scientific">Campylobacter curvus (strain 525.92)</name>
    <dbReference type="NCBI Taxonomy" id="360105"/>
    <lineage>
        <taxon>Bacteria</taxon>
        <taxon>Pseudomonadati</taxon>
        <taxon>Campylobacterota</taxon>
        <taxon>Epsilonproteobacteria</taxon>
        <taxon>Campylobacterales</taxon>
        <taxon>Campylobacteraceae</taxon>
        <taxon>Campylobacter</taxon>
    </lineage>
</organism>
<dbReference type="AlphaFoldDB" id="A7GVZ0"/>
<proteinExistence type="predicted"/>
<dbReference type="Proteomes" id="UP000006380">
    <property type="component" value="Chromosome"/>
</dbReference>
<keyword evidence="1" id="KW-0175">Coiled coil</keyword>
<feature type="coiled-coil region" evidence="1">
    <location>
        <begin position="368"/>
        <end position="395"/>
    </location>
</feature>
<keyword evidence="3" id="KW-1185">Reference proteome</keyword>
<protein>
    <submittedName>
        <fullName evidence="2">Uncharacterized protein</fullName>
    </submittedName>
</protein>
<name>A7GVZ0_CAMC5</name>
<dbReference type="EMBL" id="CP000767">
    <property type="protein sequence ID" value="EAT99706.1"/>
    <property type="molecule type" value="Genomic_DNA"/>
</dbReference>
<dbReference type="STRING" id="360105.CCV52592_0332"/>
<dbReference type="OrthoDB" id="5363753at2"/>
<dbReference type="RefSeq" id="WP_011991666.1">
    <property type="nucleotide sequence ID" value="NC_009715.2"/>
</dbReference>
<dbReference type="KEGG" id="ccv:CCV52592_0332"/>
<dbReference type="HOGENOM" id="CLU_649997_0_0_7"/>
<reference evidence="2" key="1">
    <citation type="submission" date="2016-07" db="EMBL/GenBank/DDBJ databases">
        <title>Comparative genomics of the Campylobacter concisus group.</title>
        <authorList>
            <person name="Miller W.G."/>
            <person name="Yee E."/>
            <person name="Chapman M.H."/>
            <person name="Huynh S."/>
            <person name="Bono J.L."/>
            <person name="On S.L.W."/>
            <person name="StLeger J."/>
            <person name="Foster G."/>
            <person name="Parker C.T."/>
        </authorList>
    </citation>
    <scope>NUCLEOTIDE SEQUENCE</scope>
    <source>
        <strain evidence="2">525.92</strain>
    </source>
</reference>
<gene>
    <name evidence="2" type="ORF">CCV52592_0332</name>
</gene>
<evidence type="ECO:0000313" key="2">
    <source>
        <dbReference type="EMBL" id="EAT99706.1"/>
    </source>
</evidence>
<sequence length="422" mass="46850">MKIQNYSIDMLAQNFSYQESKNSFTNQSAKLIGSQTSQGSFNARSKNINVIDKSNQTNMSATEQMMIAQMAQKSILMFKRMRDTQDVDTSGIGTFKRTYSQAEQLKFQTTAIIKTSDKEIGVMLEFNLSHSFQSVSRISAFEMMDPLVISLDGNAPSISDEKFSFDIDSDGKADQISKLGANSAFLALDRNGNGEIDDGSELFGTKSGNGFADLALFDDDKNGWIDENDEIFSKLRIWRNDGDEKKLIALGEVGIGAIFLGNVESKFSFRSEKDNEELARLKNGGFFLYENGTAGMISQIDLAKHDKKAQNNATGQIAEASKAFENDPINLNFSRNDQEKMVTTQQREKLDMSKFIVKKKSSSAVVLTKNRESLLSELQERLATLTQKLMAAKTQEQTQNIQIQIRSVNSQIMAVMASAVAG</sequence>